<dbReference type="HOGENOM" id="CLU_058587_0_0_11"/>
<dbReference type="Gene3D" id="3.40.50.2000">
    <property type="entry name" value="Glycogen Phosphorylase B"/>
    <property type="match status" value="2"/>
</dbReference>
<evidence type="ECO:0000256" key="1">
    <source>
        <dbReference type="ARBA" id="ARBA00022676"/>
    </source>
</evidence>
<dbReference type="KEGG" id="mph:MLP_44170"/>
<dbReference type="EMBL" id="AP012204">
    <property type="protein sequence ID" value="BAK37431.1"/>
    <property type="molecule type" value="Genomic_DNA"/>
</dbReference>
<keyword evidence="4" id="KW-1185">Reference proteome</keyword>
<keyword evidence="2 3" id="KW-0808">Transferase</keyword>
<gene>
    <name evidence="3" type="ordered locus">MLP_44170</name>
</gene>
<dbReference type="PANTHER" id="PTHR12526:SF510">
    <property type="entry name" value="D-INOSITOL 3-PHOSPHATE GLYCOSYLTRANSFERASE"/>
    <property type="match status" value="1"/>
</dbReference>
<protein>
    <submittedName>
        <fullName evidence="3">Putative glycosyltransferase</fullName>
        <ecNumber evidence="3">2.4.-.-</ecNumber>
    </submittedName>
</protein>
<dbReference type="AlphaFoldDB" id="F5XTI2"/>
<reference evidence="3 4" key="1">
    <citation type="submission" date="2011-05" db="EMBL/GenBank/DDBJ databases">
        <title>Whole genome sequence of Microlunatus phosphovorus NM-1.</title>
        <authorList>
            <person name="Hosoyama A."/>
            <person name="Sasaki K."/>
            <person name="Harada T."/>
            <person name="Igarashi R."/>
            <person name="Kawakoshi A."/>
            <person name="Sasagawa M."/>
            <person name="Fukada J."/>
            <person name="Nakamura S."/>
            <person name="Katano Y."/>
            <person name="Hanada S."/>
            <person name="Kamagata Y."/>
            <person name="Nakamura N."/>
            <person name="Yamazaki S."/>
            <person name="Fujita N."/>
        </authorList>
    </citation>
    <scope>NUCLEOTIDE SEQUENCE [LARGE SCALE GENOMIC DNA]</scope>
    <source>
        <strain evidence="4">ATCC 700054 / DSM 10555 / JCM 9379 / NBRC 101784 / NCIMB 13414 / VKM Ac-1990 / NM-1</strain>
    </source>
</reference>
<dbReference type="STRING" id="1032480.MLP_44170"/>
<evidence type="ECO:0000313" key="3">
    <source>
        <dbReference type="EMBL" id="BAK37431.1"/>
    </source>
</evidence>
<accession>F5XTI2</accession>
<sequence length="411" mass="44645">MTRANETSVRAHALRTPPSAPGPIRIFTEARLYDDGAGGVVALDRASSSGAWTSYVAHLEAVQLAARVGPANPRAHLPIGEIPIYRLPFFQGPRQLISRLPQVIKAVASSTSEARLCIFVLPGPLGSIGAAWCRVRRRRYAVEVIGDPVQVLRSGVIGPVGSHLAPVCGRLMTWLVGGAGAAHYVTEETLQRLYPPARHAHQHAFSNVDLSDTDFTPGPRRTPFPVRELIAVGTQDQLYKGHDDLIRAVALLSATHPDLRLTLVGDGRHSAELRALAVASGIADRVTFRGRVDSREELRRLLGRADLFCMPSRTEGLPRALIEAMARGVPCIGTTVGGIPELLPADLCVPPNDPVALASAMADFAEGTRDVTEVSRILWERAQRFRPDQQARRREQWLASVRRLAGLPVPR</sequence>
<dbReference type="eggNOG" id="COG0438">
    <property type="taxonomic scope" value="Bacteria"/>
</dbReference>
<dbReference type="RefSeq" id="WP_013865265.1">
    <property type="nucleotide sequence ID" value="NC_015635.1"/>
</dbReference>
<keyword evidence="1 3" id="KW-0328">Glycosyltransferase</keyword>
<dbReference type="Pfam" id="PF13692">
    <property type="entry name" value="Glyco_trans_1_4"/>
    <property type="match status" value="1"/>
</dbReference>
<dbReference type="EC" id="2.4.-.-" evidence="3"/>
<name>F5XTI2_MICPN</name>
<dbReference type="Proteomes" id="UP000007947">
    <property type="component" value="Chromosome"/>
</dbReference>
<dbReference type="GO" id="GO:0016757">
    <property type="term" value="F:glycosyltransferase activity"/>
    <property type="evidence" value="ECO:0007669"/>
    <property type="project" value="UniProtKB-KW"/>
</dbReference>
<evidence type="ECO:0000313" key="4">
    <source>
        <dbReference type="Proteomes" id="UP000007947"/>
    </source>
</evidence>
<dbReference type="OrthoDB" id="9775208at2"/>
<organism evidence="3 4">
    <name type="scientific">Microlunatus phosphovorus (strain ATCC 700054 / DSM 10555 / JCM 9379 / NBRC 101784 / NCIMB 13414 / VKM Ac-1990 / NM-1)</name>
    <dbReference type="NCBI Taxonomy" id="1032480"/>
    <lineage>
        <taxon>Bacteria</taxon>
        <taxon>Bacillati</taxon>
        <taxon>Actinomycetota</taxon>
        <taxon>Actinomycetes</taxon>
        <taxon>Propionibacteriales</taxon>
        <taxon>Propionibacteriaceae</taxon>
        <taxon>Microlunatus</taxon>
    </lineage>
</organism>
<evidence type="ECO:0000256" key="2">
    <source>
        <dbReference type="ARBA" id="ARBA00022679"/>
    </source>
</evidence>
<dbReference type="SUPFAM" id="SSF53756">
    <property type="entry name" value="UDP-Glycosyltransferase/glycogen phosphorylase"/>
    <property type="match status" value="1"/>
</dbReference>
<dbReference type="PANTHER" id="PTHR12526">
    <property type="entry name" value="GLYCOSYLTRANSFERASE"/>
    <property type="match status" value="1"/>
</dbReference>
<proteinExistence type="predicted"/>